<gene>
    <name evidence="2" type="ORF">LHA35_08485</name>
</gene>
<keyword evidence="3" id="KW-1185">Reference proteome</keyword>
<evidence type="ECO:0000313" key="2">
    <source>
        <dbReference type="EMBL" id="MCB4821766.1"/>
    </source>
</evidence>
<keyword evidence="1" id="KW-0812">Transmembrane</keyword>
<name>A0A9X1IBH6_9PROT</name>
<protein>
    <submittedName>
        <fullName evidence="2">Uncharacterized protein</fullName>
    </submittedName>
</protein>
<dbReference type="AlphaFoldDB" id="A0A9X1IBH6"/>
<accession>A0A9X1IBH6</accession>
<sequence length="52" mass="5539">MWLARVLLVAAGAITALFVARDAPNFQVIEGMVGIALIAAVVVALALLHRRR</sequence>
<dbReference type="RefSeq" id="WP_226606989.1">
    <property type="nucleotide sequence ID" value="NZ_JAJAQI010000010.1"/>
</dbReference>
<dbReference type="Proteomes" id="UP001139311">
    <property type="component" value="Unassembled WGS sequence"/>
</dbReference>
<feature type="transmembrane region" description="Helical" evidence="1">
    <location>
        <begin position="32"/>
        <end position="48"/>
    </location>
</feature>
<organism evidence="2 3">
    <name type="scientific">Roseicella aerolata</name>
    <dbReference type="NCBI Taxonomy" id="2883479"/>
    <lineage>
        <taxon>Bacteria</taxon>
        <taxon>Pseudomonadati</taxon>
        <taxon>Pseudomonadota</taxon>
        <taxon>Alphaproteobacteria</taxon>
        <taxon>Acetobacterales</taxon>
        <taxon>Roseomonadaceae</taxon>
        <taxon>Roseicella</taxon>
    </lineage>
</organism>
<keyword evidence="1" id="KW-1133">Transmembrane helix</keyword>
<proteinExistence type="predicted"/>
<comment type="caution">
    <text evidence="2">The sequence shown here is derived from an EMBL/GenBank/DDBJ whole genome shotgun (WGS) entry which is preliminary data.</text>
</comment>
<reference evidence="2" key="1">
    <citation type="submission" date="2021-10" db="EMBL/GenBank/DDBJ databases">
        <title>Roseicella aerolatum sp. nov., isolated from aerosols of e-waste dismantling site.</title>
        <authorList>
            <person name="Qin T."/>
        </authorList>
    </citation>
    <scope>NUCLEOTIDE SEQUENCE</scope>
    <source>
        <strain evidence="2">GB24</strain>
    </source>
</reference>
<evidence type="ECO:0000256" key="1">
    <source>
        <dbReference type="SAM" id="Phobius"/>
    </source>
</evidence>
<evidence type="ECO:0000313" key="3">
    <source>
        <dbReference type="Proteomes" id="UP001139311"/>
    </source>
</evidence>
<dbReference type="EMBL" id="JAJAQI010000010">
    <property type="protein sequence ID" value="MCB4821766.1"/>
    <property type="molecule type" value="Genomic_DNA"/>
</dbReference>
<keyword evidence="1" id="KW-0472">Membrane</keyword>